<evidence type="ECO:0000256" key="5">
    <source>
        <dbReference type="ARBA" id="ARBA00022801"/>
    </source>
</evidence>
<accession>A0AAE3IQ66</accession>
<dbReference type="InterPro" id="IPR057739">
    <property type="entry name" value="Glyco_hydro_29_N"/>
</dbReference>
<dbReference type="GO" id="GO:0004560">
    <property type="term" value="F:alpha-L-fucosidase activity"/>
    <property type="evidence" value="ECO:0007669"/>
    <property type="project" value="InterPro"/>
</dbReference>
<gene>
    <name evidence="8" type="ORF">OD355_11010</name>
</gene>
<organism evidence="8 9">
    <name type="scientific">Haoranjiania flava</name>
    <dbReference type="NCBI Taxonomy" id="1856322"/>
    <lineage>
        <taxon>Bacteria</taxon>
        <taxon>Pseudomonadati</taxon>
        <taxon>Bacteroidota</taxon>
        <taxon>Chitinophagia</taxon>
        <taxon>Chitinophagales</taxon>
        <taxon>Chitinophagaceae</taxon>
        <taxon>Haoranjiania</taxon>
    </lineage>
</organism>
<dbReference type="Proteomes" id="UP001209317">
    <property type="component" value="Unassembled WGS sequence"/>
</dbReference>
<evidence type="ECO:0000256" key="4">
    <source>
        <dbReference type="ARBA" id="ARBA00022729"/>
    </source>
</evidence>
<dbReference type="RefSeq" id="WP_263038534.1">
    <property type="nucleotide sequence ID" value="NZ_JAOTPL010000017.1"/>
</dbReference>
<dbReference type="GO" id="GO:0016139">
    <property type="term" value="P:glycoside catabolic process"/>
    <property type="evidence" value="ECO:0007669"/>
    <property type="project" value="TreeGrafter"/>
</dbReference>
<evidence type="ECO:0000313" key="8">
    <source>
        <dbReference type="EMBL" id="MCU7695048.1"/>
    </source>
</evidence>
<sequence length="612" mass="69275">MIRKFTLKTALIFIFGLLFLQAFSQNQPKDKMEWFADAKLGIFIHWGIYSVNGISESWSFFNNYIPYKDYKDQINHFTAKNYDPKYWAELIRQSGAKYSVITTKHHEGVSLWDNRQPGALSIPGHSPAKRDVLTPFIQELKKTGLKTGLYYSLPDWSYNDYDVFTSAIKRYDINKEPARFERFINYYQGQLKELSAQYKPDLIWFDGDWEHTAEEWKAKETRELLQSYNPAIILNSRLKGHGDYATPEQGVPVQQPESQYWELCYTMNDSWGYQPLDKKYKSSNMLIRTLVDCISLGGNLLLDIGPKADGTIPAEQIKILQDLGRWTSKHAEAVYGTRHGIDQKHFDGKSALSKDSKTLFLYLADNPNGLVWLKGIESKIKHIDVVGTKTNLSYVKEGNNFWITVPANVVDKDVTVLRVSFDEPLKLANEVITPVSAGTYLNATHETTMKVLKRLSHDVSNGNNPFAGKGLAVNKYEAIDFIKDAAVKKWITKHAEVLGNGIKGIDGGHFAGPTALSPDKQTLYLFIEGKSNGQVLLKGINNNIARIRIVGEGSIINDYTIYDKLYWSATPGIISIQVPKERLDAHVTVIAVLLDSPVSLFRSEVKPIESNL</sequence>
<evidence type="ECO:0000256" key="2">
    <source>
        <dbReference type="ARBA" id="ARBA00007951"/>
    </source>
</evidence>
<dbReference type="PRINTS" id="PR00741">
    <property type="entry name" value="GLHYDRLASE29"/>
</dbReference>
<keyword evidence="9" id="KW-1185">Reference proteome</keyword>
<name>A0AAE3IQ66_9BACT</name>
<dbReference type="GO" id="GO:0005764">
    <property type="term" value="C:lysosome"/>
    <property type="evidence" value="ECO:0007669"/>
    <property type="project" value="TreeGrafter"/>
</dbReference>
<keyword evidence="4" id="KW-0732">Signal</keyword>
<dbReference type="SUPFAM" id="SSF51445">
    <property type="entry name" value="(Trans)glycosidases"/>
    <property type="match status" value="1"/>
</dbReference>
<dbReference type="InterPro" id="IPR016286">
    <property type="entry name" value="FUC_metazoa-typ"/>
</dbReference>
<evidence type="ECO:0000256" key="6">
    <source>
        <dbReference type="ARBA" id="ARBA00023295"/>
    </source>
</evidence>
<protein>
    <recommendedName>
        <fullName evidence="3">alpha-L-fucosidase</fullName>
        <ecNumber evidence="3">3.2.1.51</ecNumber>
    </recommendedName>
</protein>
<comment type="function">
    <text evidence="1">Alpha-L-fucosidase is responsible for hydrolyzing the alpha-1,6-linked fucose joined to the reducing-end N-acetylglucosamine of the carbohydrate moieties of glycoproteins.</text>
</comment>
<dbReference type="InterPro" id="IPR000933">
    <property type="entry name" value="Glyco_hydro_29"/>
</dbReference>
<feature type="domain" description="Glycoside hydrolase family 29 N-terminal" evidence="7">
    <location>
        <begin position="29"/>
        <end position="332"/>
    </location>
</feature>
<dbReference type="Pfam" id="PF01120">
    <property type="entry name" value="Alpha_L_fucos"/>
    <property type="match status" value="1"/>
</dbReference>
<reference evidence="8" key="1">
    <citation type="submission" date="2022-10" db="EMBL/GenBank/DDBJ databases">
        <authorList>
            <person name="Kim H.S."/>
            <person name="Kim J.-S."/>
            <person name="Suh M.K."/>
            <person name="Eom M.K."/>
            <person name="Lee J.-S."/>
        </authorList>
    </citation>
    <scope>NUCLEOTIDE SEQUENCE</scope>
    <source>
        <strain evidence="8">LIP-5</strain>
    </source>
</reference>
<evidence type="ECO:0000313" key="9">
    <source>
        <dbReference type="Proteomes" id="UP001209317"/>
    </source>
</evidence>
<proteinExistence type="inferred from homology"/>
<dbReference type="AlphaFoldDB" id="A0AAE3IQ66"/>
<keyword evidence="6" id="KW-0326">Glycosidase</keyword>
<dbReference type="PANTHER" id="PTHR10030">
    <property type="entry name" value="ALPHA-L-FUCOSIDASE"/>
    <property type="match status" value="1"/>
</dbReference>
<dbReference type="PANTHER" id="PTHR10030:SF37">
    <property type="entry name" value="ALPHA-L-FUCOSIDASE-RELATED"/>
    <property type="match status" value="1"/>
</dbReference>
<dbReference type="SMART" id="SM00812">
    <property type="entry name" value="Alpha_L_fucos"/>
    <property type="match status" value="1"/>
</dbReference>
<dbReference type="EC" id="3.2.1.51" evidence="3"/>
<dbReference type="Gene3D" id="3.20.20.80">
    <property type="entry name" value="Glycosidases"/>
    <property type="match status" value="1"/>
</dbReference>
<comment type="caution">
    <text evidence="8">The sequence shown here is derived from an EMBL/GenBank/DDBJ whole genome shotgun (WGS) entry which is preliminary data.</text>
</comment>
<evidence type="ECO:0000256" key="1">
    <source>
        <dbReference type="ARBA" id="ARBA00004071"/>
    </source>
</evidence>
<dbReference type="InterPro" id="IPR017853">
    <property type="entry name" value="GH"/>
</dbReference>
<evidence type="ECO:0000256" key="3">
    <source>
        <dbReference type="ARBA" id="ARBA00012662"/>
    </source>
</evidence>
<dbReference type="EMBL" id="JAOTPL010000017">
    <property type="protein sequence ID" value="MCU7695048.1"/>
    <property type="molecule type" value="Genomic_DNA"/>
</dbReference>
<dbReference type="GO" id="GO:0006004">
    <property type="term" value="P:fucose metabolic process"/>
    <property type="evidence" value="ECO:0007669"/>
    <property type="project" value="InterPro"/>
</dbReference>
<comment type="similarity">
    <text evidence="2">Belongs to the glycosyl hydrolase 29 family.</text>
</comment>
<evidence type="ECO:0000259" key="7">
    <source>
        <dbReference type="Pfam" id="PF01120"/>
    </source>
</evidence>
<keyword evidence="5" id="KW-0378">Hydrolase</keyword>